<gene>
    <name evidence="2" type="ORF">ACFSW8_10670</name>
</gene>
<evidence type="ECO:0000256" key="1">
    <source>
        <dbReference type="SAM" id="MobiDB-lite"/>
    </source>
</evidence>
<evidence type="ECO:0000313" key="3">
    <source>
        <dbReference type="Proteomes" id="UP001597389"/>
    </source>
</evidence>
<comment type="caution">
    <text evidence="2">The sequence shown here is derived from an EMBL/GenBank/DDBJ whole genome shotgun (WGS) entry which is preliminary data.</text>
</comment>
<keyword evidence="3" id="KW-1185">Reference proteome</keyword>
<dbReference type="EMBL" id="JBHUJB010000044">
    <property type="protein sequence ID" value="MFD2159363.1"/>
    <property type="molecule type" value="Genomic_DNA"/>
</dbReference>
<name>A0ABW4ZBJ0_9BACT</name>
<evidence type="ECO:0000313" key="2">
    <source>
        <dbReference type="EMBL" id="MFD2159363.1"/>
    </source>
</evidence>
<reference evidence="3" key="1">
    <citation type="journal article" date="2019" name="Int. J. Syst. Evol. Microbiol.">
        <title>The Global Catalogue of Microorganisms (GCM) 10K type strain sequencing project: providing services to taxonomists for standard genome sequencing and annotation.</title>
        <authorList>
            <consortium name="The Broad Institute Genomics Platform"/>
            <consortium name="The Broad Institute Genome Sequencing Center for Infectious Disease"/>
            <person name="Wu L."/>
            <person name="Ma J."/>
        </authorList>
    </citation>
    <scope>NUCLEOTIDE SEQUENCE [LARGE SCALE GENOMIC DNA]</scope>
    <source>
        <strain evidence="3">CCUG 57942</strain>
    </source>
</reference>
<organism evidence="2 3">
    <name type="scientific">Rubritalea tangerina</name>
    <dbReference type="NCBI Taxonomy" id="430798"/>
    <lineage>
        <taxon>Bacteria</taxon>
        <taxon>Pseudomonadati</taxon>
        <taxon>Verrucomicrobiota</taxon>
        <taxon>Verrucomicrobiia</taxon>
        <taxon>Verrucomicrobiales</taxon>
        <taxon>Rubritaleaceae</taxon>
        <taxon>Rubritalea</taxon>
    </lineage>
</organism>
<sequence>MKYCIPTLLVLGLSAAANPTIKKLNSRNFSKNTQLGQVDFFLESEKQQAQWTIQPHVTVTGGRFFIGSIQGKNKDCAHFVLDGGGTLAIDHTRPFAMRLGQNEASEVAYLTIKNGTKLVVKGNKNALFRGMKGSFITLQGPGSSIQWHGSWGPAYKLIKAHESRDRYLPLRHSGGKLEIVERDGITTATVVPEPNALAQTSSHTPTPPKVTPKPTTNAALISFGNVSVCLTH</sequence>
<accession>A0ABW4ZBJ0</accession>
<proteinExistence type="predicted"/>
<evidence type="ECO:0008006" key="4">
    <source>
        <dbReference type="Google" id="ProtNLM"/>
    </source>
</evidence>
<dbReference type="RefSeq" id="WP_377087725.1">
    <property type="nucleotide sequence ID" value="NZ_JBHSJL010000014.1"/>
</dbReference>
<dbReference type="Proteomes" id="UP001597389">
    <property type="component" value="Unassembled WGS sequence"/>
</dbReference>
<feature type="region of interest" description="Disordered" evidence="1">
    <location>
        <begin position="195"/>
        <end position="214"/>
    </location>
</feature>
<protein>
    <recommendedName>
        <fullName evidence="4">FecR protein domain-containing protein</fullName>
    </recommendedName>
</protein>